<dbReference type="PANTHER" id="PTHR12935:SF0">
    <property type="entry name" value="GAMMA-GLUTAMYLCYCLOTRANSFERASE"/>
    <property type="match status" value="1"/>
</dbReference>
<dbReference type="EMBL" id="CAMXCT020001318">
    <property type="protein sequence ID" value="CAL1142333.1"/>
    <property type="molecule type" value="Genomic_DNA"/>
</dbReference>
<reference evidence="7" key="2">
    <citation type="submission" date="2024-04" db="EMBL/GenBank/DDBJ databases">
        <authorList>
            <person name="Chen Y."/>
            <person name="Shah S."/>
            <person name="Dougan E. K."/>
            <person name="Thang M."/>
            <person name="Chan C."/>
        </authorList>
    </citation>
    <scope>NUCLEOTIDE SEQUENCE [LARGE SCALE GENOMIC DNA]</scope>
</reference>
<evidence type="ECO:0000256" key="3">
    <source>
        <dbReference type="PIRSR" id="PIRSR617939-1"/>
    </source>
</evidence>
<feature type="active site" description="Proton acceptor" evidence="3">
    <location>
        <position position="125"/>
    </location>
</feature>
<dbReference type="InterPro" id="IPR013024">
    <property type="entry name" value="GGCT-like"/>
</dbReference>
<dbReference type="EMBL" id="CAMXCT030001318">
    <property type="protein sequence ID" value="CAL4776270.1"/>
    <property type="molecule type" value="Genomic_DNA"/>
</dbReference>
<dbReference type="InterPro" id="IPR017939">
    <property type="entry name" value="G-Glutamylcylcotransferase"/>
</dbReference>
<evidence type="ECO:0000256" key="5">
    <source>
        <dbReference type="SAM" id="Phobius"/>
    </source>
</evidence>
<keyword evidence="2" id="KW-0456">Lyase</keyword>
<gene>
    <name evidence="6" type="ORF">C1SCF055_LOCUS16067</name>
</gene>
<dbReference type="Proteomes" id="UP001152797">
    <property type="component" value="Unassembled WGS sequence"/>
</dbReference>
<dbReference type="GO" id="GO:0003839">
    <property type="term" value="F:gamma-glutamylcyclotransferase activity"/>
    <property type="evidence" value="ECO:0007669"/>
    <property type="project" value="UniProtKB-EC"/>
</dbReference>
<keyword evidence="8" id="KW-1185">Reference proteome</keyword>
<dbReference type="AlphaFoldDB" id="A0A9P1CE10"/>
<comment type="caution">
    <text evidence="6">The sequence shown here is derived from an EMBL/GenBank/DDBJ whole genome shotgun (WGS) entry which is preliminary data.</text>
</comment>
<protein>
    <recommendedName>
        <fullName evidence="1">gamma-glutamylcyclotransferase</fullName>
        <ecNumber evidence="1">4.3.2.9</ecNumber>
    </recommendedName>
</protein>
<name>A0A9P1CE10_9DINO</name>
<sequence>MSMSVELARAARLRRHGGYFFKFIIFPVLMMLAAPAMVPSLPSPFRAWNFAFGSNMDVSTRRRRQLAPTEIRPAVAEGWELHFSLPGIPYIEPSFAALRPGSNVSTHGVCLELDRESWLRLLVSEGVLGPDEANGLKSEALQEILELAARPRDGFGYRLLPIEVGMYQSSSKQTAYAFVDAKAEAPPLLPPSQRYWRLLRNGARKHGLDRNYRDYLLSLPRYVPSLLSPAALPTLAASAISSMSTGDVGRVAQWPGLEGPAAVAKGRLEIGHHFPSAWSRFCTTPREKLLTSMRELIGKESSIVYVA</sequence>
<keyword evidence="5" id="KW-0472">Membrane</keyword>
<keyword evidence="5" id="KW-1133">Transmembrane helix</keyword>
<accession>A0A9P1CE10</accession>
<evidence type="ECO:0000313" key="7">
    <source>
        <dbReference type="EMBL" id="CAL1142333.1"/>
    </source>
</evidence>
<evidence type="ECO:0000256" key="4">
    <source>
        <dbReference type="PIRSR" id="PIRSR617939-2"/>
    </source>
</evidence>
<dbReference type="Gene3D" id="3.10.490.10">
    <property type="entry name" value="Gamma-glutamyl cyclotransferase-like"/>
    <property type="match status" value="1"/>
</dbReference>
<organism evidence="6">
    <name type="scientific">Cladocopium goreaui</name>
    <dbReference type="NCBI Taxonomy" id="2562237"/>
    <lineage>
        <taxon>Eukaryota</taxon>
        <taxon>Sar</taxon>
        <taxon>Alveolata</taxon>
        <taxon>Dinophyceae</taxon>
        <taxon>Suessiales</taxon>
        <taxon>Symbiodiniaceae</taxon>
        <taxon>Cladocopium</taxon>
    </lineage>
</organism>
<reference evidence="6" key="1">
    <citation type="submission" date="2022-10" db="EMBL/GenBank/DDBJ databases">
        <authorList>
            <person name="Chen Y."/>
            <person name="Dougan E. K."/>
            <person name="Chan C."/>
            <person name="Rhodes N."/>
            <person name="Thang M."/>
        </authorList>
    </citation>
    <scope>NUCLEOTIDE SEQUENCE</scope>
</reference>
<dbReference type="OrthoDB" id="2017317at2759"/>
<proteinExistence type="predicted"/>
<dbReference type="CDD" id="cd06661">
    <property type="entry name" value="GGCT_like"/>
    <property type="match status" value="1"/>
</dbReference>
<dbReference type="PANTHER" id="PTHR12935">
    <property type="entry name" value="GAMMA-GLUTAMYLCYCLOTRANSFERASE"/>
    <property type="match status" value="1"/>
</dbReference>
<feature type="binding site" evidence="4">
    <location>
        <position position="195"/>
    </location>
    <ligand>
        <name>substrate</name>
    </ligand>
</feature>
<evidence type="ECO:0000313" key="8">
    <source>
        <dbReference type="Proteomes" id="UP001152797"/>
    </source>
</evidence>
<dbReference type="EMBL" id="CAMXCT010001318">
    <property type="protein sequence ID" value="CAI3988958.1"/>
    <property type="molecule type" value="Genomic_DNA"/>
</dbReference>
<dbReference type="EC" id="4.3.2.9" evidence="1"/>
<evidence type="ECO:0000313" key="6">
    <source>
        <dbReference type="EMBL" id="CAI3988958.1"/>
    </source>
</evidence>
<evidence type="ECO:0000256" key="2">
    <source>
        <dbReference type="ARBA" id="ARBA00023239"/>
    </source>
</evidence>
<keyword evidence="5" id="KW-0812">Transmembrane</keyword>
<feature type="transmembrane region" description="Helical" evidence="5">
    <location>
        <begin position="20"/>
        <end position="38"/>
    </location>
</feature>
<evidence type="ECO:0000256" key="1">
    <source>
        <dbReference type="ARBA" id="ARBA00012346"/>
    </source>
</evidence>